<dbReference type="Pfam" id="PF02171">
    <property type="entry name" value="Piwi"/>
    <property type="match status" value="1"/>
</dbReference>
<dbReference type="CDD" id="cd02846">
    <property type="entry name" value="PAZ_argonaute_like"/>
    <property type="match status" value="1"/>
</dbReference>
<dbReference type="PANTHER" id="PTHR22891">
    <property type="entry name" value="EUKARYOTIC TRANSLATION INITIATION FACTOR 2C"/>
    <property type="match status" value="1"/>
</dbReference>
<dbReference type="PROSITE" id="PS50821">
    <property type="entry name" value="PAZ"/>
    <property type="match status" value="1"/>
</dbReference>
<dbReference type="Gene3D" id="3.40.50.2300">
    <property type="match status" value="1"/>
</dbReference>
<evidence type="ECO:0000259" key="2">
    <source>
        <dbReference type="PROSITE" id="PS50821"/>
    </source>
</evidence>
<dbReference type="EMBL" id="CACRXK020006675">
    <property type="protein sequence ID" value="CAB4010097.1"/>
    <property type="molecule type" value="Genomic_DNA"/>
</dbReference>
<dbReference type="InterPro" id="IPR012337">
    <property type="entry name" value="RNaseH-like_sf"/>
</dbReference>
<accession>A0A6S7HZC7</accession>
<organism evidence="4 5">
    <name type="scientific">Paramuricea clavata</name>
    <name type="common">Red gorgonian</name>
    <name type="synonym">Violescent sea-whip</name>
    <dbReference type="NCBI Taxonomy" id="317549"/>
    <lineage>
        <taxon>Eukaryota</taxon>
        <taxon>Metazoa</taxon>
        <taxon>Cnidaria</taxon>
        <taxon>Anthozoa</taxon>
        <taxon>Octocorallia</taxon>
        <taxon>Malacalcyonacea</taxon>
        <taxon>Plexauridae</taxon>
        <taxon>Paramuricea</taxon>
    </lineage>
</organism>
<comment type="caution">
    <text evidence="4">The sequence shown here is derived from an EMBL/GenBank/DDBJ whole genome shotgun (WGS) entry which is preliminary data.</text>
</comment>
<evidence type="ECO:0000259" key="3">
    <source>
        <dbReference type="PROSITE" id="PS50822"/>
    </source>
</evidence>
<reference evidence="4" key="1">
    <citation type="submission" date="2020-04" db="EMBL/GenBank/DDBJ databases">
        <authorList>
            <person name="Alioto T."/>
            <person name="Alioto T."/>
            <person name="Gomez Garrido J."/>
        </authorList>
    </citation>
    <scope>NUCLEOTIDE SEQUENCE</scope>
    <source>
        <strain evidence="4">A484AB</strain>
    </source>
</reference>
<protein>
    <submittedName>
        <fullName evidence="4">Argonaute-2 isoform X1</fullName>
    </submittedName>
</protein>
<dbReference type="Pfam" id="PF08699">
    <property type="entry name" value="ArgoL1"/>
    <property type="match status" value="1"/>
</dbReference>
<dbReference type="AlphaFoldDB" id="A0A6S7HZC7"/>
<comment type="similarity">
    <text evidence="1">Belongs to the argonaute family.</text>
</comment>
<evidence type="ECO:0000313" key="5">
    <source>
        <dbReference type="Proteomes" id="UP001152795"/>
    </source>
</evidence>
<dbReference type="Pfam" id="PF02170">
    <property type="entry name" value="PAZ"/>
    <property type="match status" value="1"/>
</dbReference>
<dbReference type="InterPro" id="IPR036397">
    <property type="entry name" value="RNaseH_sf"/>
</dbReference>
<dbReference type="InterPro" id="IPR045246">
    <property type="entry name" value="Piwi_ago-like"/>
</dbReference>
<dbReference type="OrthoDB" id="5981523at2759"/>
<dbReference type="InterPro" id="IPR014811">
    <property type="entry name" value="ArgoL1"/>
</dbReference>
<dbReference type="Pfam" id="PF16488">
    <property type="entry name" value="ArgoL2"/>
    <property type="match status" value="1"/>
</dbReference>
<proteinExistence type="inferred from homology"/>
<name>A0A6S7HZC7_PARCT</name>
<dbReference type="InterPro" id="IPR003165">
    <property type="entry name" value="Piwi"/>
</dbReference>
<dbReference type="Gene3D" id="3.30.420.10">
    <property type="entry name" value="Ribonuclease H-like superfamily/Ribonuclease H"/>
    <property type="match status" value="1"/>
</dbReference>
<keyword evidence="5" id="KW-1185">Reference proteome</keyword>
<dbReference type="Proteomes" id="UP001152795">
    <property type="component" value="Unassembled WGS sequence"/>
</dbReference>
<gene>
    <name evidence="4" type="ORF">PACLA_8A050538</name>
</gene>
<dbReference type="CDD" id="cd04657">
    <property type="entry name" value="Piwi_ago-like"/>
    <property type="match status" value="1"/>
</dbReference>
<dbReference type="InterPro" id="IPR032472">
    <property type="entry name" value="ArgoL2"/>
</dbReference>
<dbReference type="SUPFAM" id="SSF53098">
    <property type="entry name" value="Ribonuclease H-like"/>
    <property type="match status" value="1"/>
</dbReference>
<evidence type="ECO:0000256" key="1">
    <source>
        <dbReference type="RuleBase" id="RU361178"/>
    </source>
</evidence>
<dbReference type="PROSITE" id="PS50822">
    <property type="entry name" value="PIWI"/>
    <property type="match status" value="1"/>
</dbReference>
<dbReference type="SMART" id="SM00950">
    <property type="entry name" value="Piwi"/>
    <property type="match status" value="1"/>
</dbReference>
<dbReference type="InterPro" id="IPR003100">
    <property type="entry name" value="PAZ_dom"/>
</dbReference>
<dbReference type="InterPro" id="IPR036085">
    <property type="entry name" value="PAZ_dom_sf"/>
</dbReference>
<dbReference type="SMART" id="SM01163">
    <property type="entry name" value="DUF1785"/>
    <property type="match status" value="1"/>
</dbReference>
<dbReference type="Gene3D" id="2.170.260.10">
    <property type="entry name" value="paz domain"/>
    <property type="match status" value="1"/>
</dbReference>
<evidence type="ECO:0000313" key="4">
    <source>
        <dbReference type="EMBL" id="CAB4010097.1"/>
    </source>
</evidence>
<dbReference type="SUPFAM" id="SSF101690">
    <property type="entry name" value="PAZ domain"/>
    <property type="match status" value="1"/>
</dbReference>
<feature type="domain" description="PAZ" evidence="2">
    <location>
        <begin position="135"/>
        <end position="226"/>
    </location>
</feature>
<dbReference type="GO" id="GO:0003723">
    <property type="term" value="F:RNA binding"/>
    <property type="evidence" value="ECO:0007669"/>
    <property type="project" value="InterPro"/>
</dbReference>
<feature type="domain" description="Piwi" evidence="3">
    <location>
        <begin position="409"/>
        <end position="699"/>
    </location>
</feature>
<dbReference type="SMART" id="SM00949">
    <property type="entry name" value="PAZ"/>
    <property type="match status" value="1"/>
</dbReference>
<sequence>MYCRTLIPGIGKDSRRYNLQYTTDNGREKEFIVDVKHAAVVSLYYLNEALEGRQTEIPFDTMQAIQTVLRQLPKMRTIQVRKYRNSFFDYPTGREKDLGGGMQVWNGTFFSIRLTQWKMMLNVDTCATGFYKGQSVIDFMCDFLNLRNLRRPIKVETTHIKRKQKASGLSFKSAKDETFDCEGRKVSVLNYFKDQYNITLQYPDLPCIKIGQKGNLIPIELCRVVDGQKKQGKLTGAQTQQMIRHTATPAPDRLQKITELIRKLHYESDPYSRDFGISIGNKMVTIQGRVLHPPLLMYGPGHRPQKEMPCNGSWEIRNQMLDPKDLREWALISYINDCQSKRGRGGRYRGPEYLDDCGIDNLIHHLVDVGREKGVRVNEKPCYVRTITGFHGTDKLFGSLKTCYPNLQLIVVVLPVNGDDYYKEVKHCGDVVHGITTQCIKVEQASSDFSDWRKRETLVNLWLKINAKLGGTTCILDWGVKSPILHRPVIIFGAVVASKDSYPTLYNAEVRVQTHRQQIIADLQEMVKILLRKFRASTRAIPEKIIFYRDGVSEGQYRDVLMNELWAIQKACRELQEGYTPAITFIVVQKRHYARFFAVDPRDQMGKSRNIPAGTVVDTQVCHPYEFNWYLCSHAVTQGTSKPALYHVLYDDSNFKSDDLQILTNQLCYTYVRCARSVSIPAPAYYAHHVAFRARRHLKIESSTEDSTTVLL</sequence>